<feature type="non-terminal residue" evidence="5">
    <location>
        <position position="1"/>
    </location>
</feature>
<accession>A0A7V2ATB9</accession>
<dbReference type="PROSITE" id="PS51379">
    <property type="entry name" value="4FE4S_FER_2"/>
    <property type="match status" value="1"/>
</dbReference>
<dbReference type="PANTHER" id="PTHR43534">
    <property type="entry name" value="MIND SUPERFAMILY P-LOOP ATPASE CONTAINING AN INSERTED FERREDOXIN DOMAIN"/>
    <property type="match status" value="1"/>
</dbReference>
<dbReference type="PROSITE" id="PS00198">
    <property type="entry name" value="4FE4S_FER_1"/>
    <property type="match status" value="1"/>
</dbReference>
<evidence type="ECO:0000256" key="2">
    <source>
        <dbReference type="ARBA" id="ARBA00023004"/>
    </source>
</evidence>
<dbReference type="InterPro" id="IPR027417">
    <property type="entry name" value="P-loop_NTPase"/>
</dbReference>
<evidence type="ECO:0000313" key="5">
    <source>
        <dbReference type="EMBL" id="HER42878.1"/>
    </source>
</evidence>
<dbReference type="Pfam" id="PF00037">
    <property type="entry name" value="Fer4"/>
    <property type="match status" value="1"/>
</dbReference>
<evidence type="ECO:0000256" key="1">
    <source>
        <dbReference type="ARBA" id="ARBA00022723"/>
    </source>
</evidence>
<dbReference type="GO" id="GO:0051536">
    <property type="term" value="F:iron-sulfur cluster binding"/>
    <property type="evidence" value="ECO:0007669"/>
    <property type="project" value="UniProtKB-KW"/>
</dbReference>
<sequence>HGMARHGRHDLYTIDKIACEGCGVCAYFCPQGAISFDDEENGEWYVSRTRFGPMAHARLLPGAENSGKLVTMVRNEAKRVAGERDIGLVLIDGSPGIGCPVIASVSGADLAVVVTEPTMSGLHDLERVVELARHFDIETAVVVNKCDINEDMTRDIEEFAGRSKIAMLGGIRYDEAVTRAQIAGKTVVEYSDGPASEDMRRIWTAVEGLMERKDG</sequence>
<dbReference type="Gene3D" id="3.40.50.300">
    <property type="entry name" value="P-loop containing nucleotide triphosphate hydrolases"/>
    <property type="match status" value="1"/>
</dbReference>
<dbReference type="SUPFAM" id="SSF52540">
    <property type="entry name" value="P-loop containing nucleoside triphosphate hydrolases"/>
    <property type="match status" value="1"/>
</dbReference>
<proteinExistence type="predicted"/>
<gene>
    <name evidence="5" type="ORF">ENO08_00265</name>
</gene>
<comment type="caution">
    <text evidence="5">The sequence shown here is derived from an EMBL/GenBank/DDBJ whole genome shotgun (WGS) entry which is preliminary data.</text>
</comment>
<name>A0A7V2ATB9_UNCEI</name>
<dbReference type="SUPFAM" id="SSF54862">
    <property type="entry name" value="4Fe-4S ferredoxins"/>
    <property type="match status" value="1"/>
</dbReference>
<dbReference type="Gene3D" id="3.30.70.20">
    <property type="match status" value="1"/>
</dbReference>
<dbReference type="Proteomes" id="UP000886069">
    <property type="component" value="Unassembled WGS sequence"/>
</dbReference>
<dbReference type="InterPro" id="IPR017896">
    <property type="entry name" value="4Fe4S_Fe-S-bd"/>
</dbReference>
<protein>
    <submittedName>
        <fullName evidence="5">(4Fe-4S)-binding protein</fullName>
    </submittedName>
</protein>
<reference evidence="5" key="1">
    <citation type="journal article" date="2020" name="mSystems">
        <title>Genome- and Community-Level Interaction Insights into Carbon Utilization and Element Cycling Functions of Hydrothermarchaeota in Hydrothermal Sediment.</title>
        <authorList>
            <person name="Zhou Z."/>
            <person name="Liu Y."/>
            <person name="Xu W."/>
            <person name="Pan J."/>
            <person name="Luo Z.H."/>
            <person name="Li M."/>
        </authorList>
    </citation>
    <scope>NUCLEOTIDE SEQUENCE [LARGE SCALE GENOMIC DNA]</scope>
    <source>
        <strain evidence="5">SpSt-1233</strain>
    </source>
</reference>
<evidence type="ECO:0000259" key="4">
    <source>
        <dbReference type="PROSITE" id="PS51379"/>
    </source>
</evidence>
<dbReference type="AlphaFoldDB" id="A0A7V2ATB9"/>
<keyword evidence="1" id="KW-0479">Metal-binding</keyword>
<dbReference type="PANTHER" id="PTHR43534:SF1">
    <property type="entry name" value="4FE-4S CLUSTER CONTAINING PARA FAMILY ATPASE PROTEIN"/>
    <property type="match status" value="1"/>
</dbReference>
<keyword evidence="2" id="KW-0408">Iron</keyword>
<dbReference type="EMBL" id="DSEC01000020">
    <property type="protein sequence ID" value="HER42878.1"/>
    <property type="molecule type" value="Genomic_DNA"/>
</dbReference>
<feature type="domain" description="4Fe-4S ferredoxin-type" evidence="4">
    <location>
        <begin position="10"/>
        <end position="39"/>
    </location>
</feature>
<dbReference type="GO" id="GO:0046872">
    <property type="term" value="F:metal ion binding"/>
    <property type="evidence" value="ECO:0007669"/>
    <property type="project" value="UniProtKB-KW"/>
</dbReference>
<dbReference type="InterPro" id="IPR017900">
    <property type="entry name" value="4Fe4S_Fe_S_CS"/>
</dbReference>
<evidence type="ECO:0000256" key="3">
    <source>
        <dbReference type="ARBA" id="ARBA00023014"/>
    </source>
</evidence>
<organism evidence="5">
    <name type="scientific">Eiseniibacteriota bacterium</name>
    <dbReference type="NCBI Taxonomy" id="2212470"/>
    <lineage>
        <taxon>Bacteria</taxon>
        <taxon>Candidatus Eiseniibacteriota</taxon>
    </lineage>
</organism>
<keyword evidence="3" id="KW-0411">Iron-sulfur</keyword>